<dbReference type="PATRIC" id="fig|633147.7.peg.199"/>
<dbReference type="Proteomes" id="UP000000333">
    <property type="component" value="Chromosome"/>
</dbReference>
<dbReference type="KEGG" id="ols:Olsu_1327"/>
<dbReference type="GO" id="GO:0016787">
    <property type="term" value="F:hydrolase activity"/>
    <property type="evidence" value="ECO:0007669"/>
    <property type="project" value="UniProtKB-KW"/>
</dbReference>
<protein>
    <submittedName>
        <fullName evidence="1">Haloacid dehalogenase domain protein hydrolase</fullName>
    </submittedName>
</protein>
<dbReference type="eggNOG" id="COG1011">
    <property type="taxonomic scope" value="Bacteria"/>
</dbReference>
<dbReference type="InterPro" id="IPR036412">
    <property type="entry name" value="HAD-like_sf"/>
</dbReference>
<evidence type="ECO:0000313" key="2">
    <source>
        <dbReference type="Proteomes" id="UP000000333"/>
    </source>
</evidence>
<name>E1QWC9_OLSUV</name>
<dbReference type="InterPro" id="IPR023214">
    <property type="entry name" value="HAD_sf"/>
</dbReference>
<sequence length="248" mass="27233">MIKAVLFDLDDTLLDINLSAFMARYLSGRCRLLAYATRTPLPKVVWAQGRSYLDVDRGDRQDALTNEQFMAARMAELCGIPLGEPALADALSFFDAIYIERLRGGLVQARPRAGARRTIEIAQSLGLAVALATQPVFSLETDLVRMRWAEVDDIDFRLVSHAGNSTRTKPNAHYYQEFCCTLGLTPQECLMVGNDAGRDFARPDCGLRTAYVGHGLPGKGVFRGSIRELGDHLPELVAKLNAEDAAGT</sequence>
<accession>E1QWC9</accession>
<dbReference type="EMBL" id="CP002106">
    <property type="protein sequence ID" value="ADK68432.1"/>
    <property type="molecule type" value="Genomic_DNA"/>
</dbReference>
<dbReference type="RefSeq" id="WP_013252184.1">
    <property type="nucleotide sequence ID" value="NC_014363.1"/>
</dbReference>
<dbReference type="STRING" id="633147.Olsu_1327"/>
<dbReference type="AlphaFoldDB" id="E1QWC9"/>
<dbReference type="OrthoDB" id="9809962at2"/>
<proteinExistence type="predicted"/>
<dbReference type="GeneID" id="78512735"/>
<evidence type="ECO:0000313" key="1">
    <source>
        <dbReference type="EMBL" id="ADK68432.1"/>
    </source>
</evidence>
<gene>
    <name evidence="1" type="ordered locus">Olsu_1327</name>
</gene>
<keyword evidence="1" id="KW-0378">Hydrolase</keyword>
<organism evidence="1 2">
    <name type="scientific">Olsenella uli (strain ATCC 49627 / DSM 7084 / CCUG 31166 / CIP 109912 / JCM 12494 / LMG 11480 / NCIMB 702895 / VPI D76D-27C)</name>
    <name type="common">Lactobacillus uli</name>
    <dbReference type="NCBI Taxonomy" id="633147"/>
    <lineage>
        <taxon>Bacteria</taxon>
        <taxon>Bacillati</taxon>
        <taxon>Actinomycetota</taxon>
        <taxon>Coriobacteriia</taxon>
        <taxon>Coriobacteriales</taxon>
        <taxon>Atopobiaceae</taxon>
        <taxon>Olsenella</taxon>
    </lineage>
</organism>
<dbReference type="SUPFAM" id="SSF56784">
    <property type="entry name" value="HAD-like"/>
    <property type="match status" value="1"/>
</dbReference>
<keyword evidence="2" id="KW-1185">Reference proteome</keyword>
<dbReference type="HOGENOM" id="CLU_064956_1_0_11"/>
<dbReference type="Gene3D" id="3.40.50.1000">
    <property type="entry name" value="HAD superfamily/HAD-like"/>
    <property type="match status" value="1"/>
</dbReference>
<dbReference type="Pfam" id="PF00702">
    <property type="entry name" value="Hydrolase"/>
    <property type="match status" value="1"/>
</dbReference>
<reference evidence="1 2" key="1">
    <citation type="journal article" date="2010" name="Stand. Genomic Sci.">
        <title>Complete genome sequence of Olsenella uli type strain (VPI D76D-27C).</title>
        <authorList>
            <person name="Goker M."/>
            <person name="Held B."/>
            <person name="Lucas S."/>
            <person name="Nolan M."/>
            <person name="Yasawong M."/>
            <person name="Glavina Del Rio T."/>
            <person name="Tice H."/>
            <person name="Cheng J.F."/>
            <person name="Bruce D."/>
            <person name="Detter J.C."/>
            <person name="Tapia R."/>
            <person name="Han C."/>
            <person name="Goodwin L."/>
            <person name="Pitluck S."/>
            <person name="Liolios K."/>
            <person name="Ivanova N."/>
            <person name="Mavromatis K."/>
            <person name="Mikhailova N."/>
            <person name="Pati A."/>
            <person name="Chen A."/>
            <person name="Palaniappan K."/>
            <person name="Land M."/>
            <person name="Hauser L."/>
            <person name="Chang Y.J."/>
            <person name="Jeffries C.D."/>
            <person name="Rohde M."/>
            <person name="Sikorski J."/>
            <person name="Pukall R."/>
            <person name="Woyke T."/>
            <person name="Bristow J."/>
            <person name="Eisen J.A."/>
            <person name="Markowitz V."/>
            <person name="Hugenholtz P."/>
            <person name="Kyrpides N.C."/>
            <person name="Klenk H.P."/>
            <person name="Lapidus A."/>
        </authorList>
    </citation>
    <scope>NUCLEOTIDE SEQUENCE [LARGE SCALE GENOMIC DNA]</scope>
    <source>
        <strain evidence="2">ATCC 49627 / DSM 7084 / CIP 109912 / JCM 12494 / NCIMB 702895 / VPI D76D-27C</strain>
    </source>
</reference>